<evidence type="ECO:0000313" key="3">
    <source>
        <dbReference type="Proteomes" id="UP000245768"/>
    </source>
</evidence>
<proteinExistence type="predicted"/>
<protein>
    <recommendedName>
        <fullName evidence="1">Glutathione S-transferase UstS-like C-terminal domain-containing protein</fullName>
    </recommendedName>
</protein>
<accession>A0A316YDE7</accession>
<evidence type="ECO:0000313" key="2">
    <source>
        <dbReference type="EMBL" id="PWN86874.1"/>
    </source>
</evidence>
<reference evidence="2 3" key="1">
    <citation type="journal article" date="2018" name="Mol. Biol. Evol.">
        <title>Broad Genomic Sampling Reveals a Smut Pathogenic Ancestry of the Fungal Clade Ustilaginomycotina.</title>
        <authorList>
            <person name="Kijpornyongpan T."/>
            <person name="Mondo S.J."/>
            <person name="Barry K."/>
            <person name="Sandor L."/>
            <person name="Lee J."/>
            <person name="Lipzen A."/>
            <person name="Pangilinan J."/>
            <person name="LaButti K."/>
            <person name="Hainaut M."/>
            <person name="Henrissat B."/>
            <person name="Grigoriev I.V."/>
            <person name="Spatafora J.W."/>
            <person name="Aime M.C."/>
        </authorList>
    </citation>
    <scope>NUCLEOTIDE SEQUENCE [LARGE SCALE GENOMIC DNA]</scope>
    <source>
        <strain evidence="2 3">MCA 4198</strain>
    </source>
</reference>
<organism evidence="2 3">
    <name type="scientific">Acaromyces ingoldii</name>
    <dbReference type="NCBI Taxonomy" id="215250"/>
    <lineage>
        <taxon>Eukaryota</taxon>
        <taxon>Fungi</taxon>
        <taxon>Dikarya</taxon>
        <taxon>Basidiomycota</taxon>
        <taxon>Ustilaginomycotina</taxon>
        <taxon>Exobasidiomycetes</taxon>
        <taxon>Exobasidiales</taxon>
        <taxon>Cryptobasidiaceae</taxon>
        <taxon>Acaromyces</taxon>
    </lineage>
</organism>
<gene>
    <name evidence="2" type="ORF">FA10DRAFT_269959</name>
</gene>
<dbReference type="GeneID" id="37044861"/>
<dbReference type="Gene3D" id="1.20.1050.10">
    <property type="match status" value="1"/>
</dbReference>
<dbReference type="Gene3D" id="3.40.30.10">
    <property type="entry name" value="Glutaredoxin"/>
    <property type="match status" value="1"/>
</dbReference>
<dbReference type="InParanoid" id="A0A316YDE7"/>
<sequence length="260" mass="28776">MIHFYDIDDAEGKPWSPNTQRILYALVYSKRPFVRHGVPMVDIAKVLVPLGAKAHEDENEEVPYTLPAITDDDAPQLGVIMGTFAIVEHLGLWPGSDEVQALTRRYRSAVSVIREREATMFIVPYVPARLEPRSAEYFVTSRNARFAPKTLDDFIAAQAALDHGEELGHRLFTSLADVVAEWKQGHAPSSAEEATPYCLGKEPCYIDFCIASFVFWVSSIRGATIAERALDACANGASLRALYGTVQANFGQEPYGRPAK</sequence>
<evidence type="ECO:0000259" key="1">
    <source>
        <dbReference type="Pfam" id="PF22041"/>
    </source>
</evidence>
<dbReference type="InterPro" id="IPR054416">
    <property type="entry name" value="GST_UstS-like_C"/>
</dbReference>
<dbReference type="Pfam" id="PF22041">
    <property type="entry name" value="GST_C_7"/>
    <property type="match status" value="1"/>
</dbReference>
<name>A0A316YDE7_9BASI</name>
<dbReference type="EMBL" id="KZ819642">
    <property type="protein sequence ID" value="PWN86874.1"/>
    <property type="molecule type" value="Genomic_DNA"/>
</dbReference>
<dbReference type="OrthoDB" id="4951845at2759"/>
<dbReference type="AlphaFoldDB" id="A0A316YDE7"/>
<dbReference type="Proteomes" id="UP000245768">
    <property type="component" value="Unassembled WGS sequence"/>
</dbReference>
<dbReference type="RefSeq" id="XP_025374072.1">
    <property type="nucleotide sequence ID" value="XM_025522945.1"/>
</dbReference>
<feature type="domain" description="Glutathione S-transferase UstS-like C-terminal" evidence="1">
    <location>
        <begin position="102"/>
        <end position="224"/>
    </location>
</feature>
<keyword evidence="3" id="KW-1185">Reference proteome</keyword>